<organism evidence="1 2">
    <name type="scientific">Aerophototrophica crusticola</name>
    <dbReference type="NCBI Taxonomy" id="1709002"/>
    <lineage>
        <taxon>Bacteria</taxon>
        <taxon>Pseudomonadati</taxon>
        <taxon>Pseudomonadota</taxon>
        <taxon>Alphaproteobacteria</taxon>
        <taxon>Rhodospirillales</taxon>
        <taxon>Rhodospirillaceae</taxon>
        <taxon>Aerophototrophica</taxon>
    </lineage>
</organism>
<evidence type="ECO:0000313" key="2">
    <source>
        <dbReference type="Proteomes" id="UP000501891"/>
    </source>
</evidence>
<name>A0A858R9H0_9PROT</name>
<keyword evidence="2" id="KW-1185">Reference proteome</keyword>
<dbReference type="Proteomes" id="UP000501891">
    <property type="component" value="Chromosome"/>
</dbReference>
<gene>
    <name evidence="1" type="ORF">HHL28_13980</name>
</gene>
<dbReference type="AlphaFoldDB" id="A0A858R9H0"/>
<evidence type="ECO:0000313" key="1">
    <source>
        <dbReference type="EMBL" id="QJE74054.1"/>
    </source>
</evidence>
<sequence length="77" mass="8528">MLTVLHVSDKALFRRHFEAVKLACLREGRAAALSLVPHQAGFRPALSVPVPGLQVYKSAHLPREAFDALYSELLYLA</sequence>
<protein>
    <submittedName>
        <fullName evidence="1">Uncharacterized protein</fullName>
    </submittedName>
</protein>
<accession>A0A858R9H0</accession>
<dbReference type="EMBL" id="CP051775">
    <property type="protein sequence ID" value="QJE74054.1"/>
    <property type="molecule type" value="Genomic_DNA"/>
</dbReference>
<proteinExistence type="predicted"/>
<reference evidence="1" key="1">
    <citation type="submission" date="2020-04" db="EMBL/GenBank/DDBJ databases">
        <title>A desert anoxygenic phototrophic bacterium fixes CO2 using RubisCO under aerobic conditions.</title>
        <authorList>
            <person name="Tang K."/>
        </authorList>
    </citation>
    <scope>NUCLEOTIDE SEQUENCE [LARGE SCALE GENOMIC DNA]</scope>
    <source>
        <strain evidence="1">MIMtkB3</strain>
    </source>
</reference>
<dbReference type="KEGG" id="acru:HHL28_13980"/>